<dbReference type="FunFam" id="2.60.40.10:FF:001245">
    <property type="entry name" value="vascular endothelial growth factor receptor 1"/>
    <property type="match status" value="1"/>
</dbReference>
<dbReference type="AlphaFoldDB" id="A0A452Q9M6"/>
<dbReference type="InterPro" id="IPR055238">
    <property type="entry name" value="VEGFR1-3_N_Ig-like"/>
</dbReference>
<dbReference type="GO" id="GO:0005524">
    <property type="term" value="F:ATP binding"/>
    <property type="evidence" value="ECO:0007669"/>
    <property type="project" value="InterPro"/>
</dbReference>
<evidence type="ECO:0000256" key="1">
    <source>
        <dbReference type="SAM" id="Phobius"/>
    </source>
</evidence>
<sequence>EVKWYLTVVLICIFLHFFQHVMFISGSKLKGPELSLKGTQHVMQAGQTLYLKCRGEAAHSWSLPETVRKESKRLSITKSACGRNGKQFCSTLTLNTAQANHTGFYSCKYLSIPASKKKKTESTIYIFINGRISIFYILFIIALTGSQLCVPCRDRLLSISFKVVCIAPRIVTGM</sequence>
<keyword evidence="1" id="KW-0812">Transmembrane</keyword>
<dbReference type="OMA" id="QKCNICA"/>
<dbReference type="GO" id="GO:0005021">
    <property type="term" value="F:vascular endothelial growth factor receptor activity"/>
    <property type="evidence" value="ECO:0007669"/>
    <property type="project" value="InterPro"/>
</dbReference>
<reference evidence="3" key="3">
    <citation type="submission" date="2025-09" db="UniProtKB">
        <authorList>
            <consortium name="Ensembl"/>
        </authorList>
    </citation>
    <scope>IDENTIFICATION</scope>
</reference>
<keyword evidence="1" id="KW-1133">Transmembrane helix</keyword>
<evidence type="ECO:0000313" key="4">
    <source>
        <dbReference type="Proteomes" id="UP000291022"/>
    </source>
</evidence>
<dbReference type="Gene3D" id="2.60.40.10">
    <property type="entry name" value="Immunoglobulins"/>
    <property type="match status" value="1"/>
</dbReference>
<feature type="transmembrane region" description="Helical" evidence="1">
    <location>
        <begin position="6"/>
        <end position="24"/>
    </location>
</feature>
<dbReference type="SUPFAM" id="SSF48726">
    <property type="entry name" value="Immunoglobulin"/>
    <property type="match status" value="1"/>
</dbReference>
<dbReference type="InterPro" id="IPR036179">
    <property type="entry name" value="Ig-like_dom_sf"/>
</dbReference>
<dbReference type="Pfam" id="PF22854">
    <property type="entry name" value="VEGFR1-3_N_Ig-like"/>
    <property type="match status" value="1"/>
</dbReference>
<reference evidence="3" key="2">
    <citation type="submission" date="2025-08" db="UniProtKB">
        <authorList>
            <consortium name="Ensembl"/>
        </authorList>
    </citation>
    <scope>IDENTIFICATION</scope>
</reference>
<dbReference type="GeneTree" id="ENSGT00970000194118"/>
<feature type="transmembrane region" description="Helical" evidence="1">
    <location>
        <begin position="124"/>
        <end position="145"/>
    </location>
</feature>
<dbReference type="PANTHER" id="PTHR15360">
    <property type="entry name" value="PLATELET-DERIVED GROWTH FACTOR RECEPTOR LIKE"/>
    <property type="match status" value="1"/>
</dbReference>
<dbReference type="PROSITE" id="PS50835">
    <property type="entry name" value="IG_LIKE"/>
    <property type="match status" value="1"/>
</dbReference>
<dbReference type="InterPro" id="IPR007110">
    <property type="entry name" value="Ig-like_dom"/>
</dbReference>
<dbReference type="GO" id="GO:0005886">
    <property type="term" value="C:plasma membrane"/>
    <property type="evidence" value="ECO:0007669"/>
    <property type="project" value="InterPro"/>
</dbReference>
<accession>A0A452Q9M6</accession>
<dbReference type="GO" id="GO:0048010">
    <property type="term" value="P:vascular endothelial growth factor receptor signaling pathway"/>
    <property type="evidence" value="ECO:0007669"/>
    <property type="project" value="InterPro"/>
</dbReference>
<dbReference type="InterPro" id="IPR042495">
    <property type="entry name" value="PDGFRL"/>
</dbReference>
<evidence type="ECO:0000313" key="3">
    <source>
        <dbReference type="Ensembl" id="ENSUAMP00000001068.1"/>
    </source>
</evidence>
<name>A0A452Q9M6_URSAM</name>
<organism evidence="3 4">
    <name type="scientific">Ursus americanus</name>
    <name type="common">American black bear</name>
    <name type="synonym">Euarctos americanus</name>
    <dbReference type="NCBI Taxonomy" id="9643"/>
    <lineage>
        <taxon>Eukaryota</taxon>
        <taxon>Metazoa</taxon>
        <taxon>Chordata</taxon>
        <taxon>Craniata</taxon>
        <taxon>Vertebrata</taxon>
        <taxon>Euteleostomi</taxon>
        <taxon>Mammalia</taxon>
        <taxon>Eutheria</taxon>
        <taxon>Laurasiatheria</taxon>
        <taxon>Carnivora</taxon>
        <taxon>Caniformia</taxon>
        <taxon>Ursidae</taxon>
        <taxon>Ursus</taxon>
    </lineage>
</organism>
<dbReference type="InterPro" id="IPR013783">
    <property type="entry name" value="Ig-like_fold"/>
</dbReference>
<keyword evidence="1" id="KW-0472">Membrane</keyword>
<keyword evidence="4" id="KW-1185">Reference proteome</keyword>
<dbReference type="Proteomes" id="UP000291022">
    <property type="component" value="Unassembled WGS sequence"/>
</dbReference>
<dbReference type="STRING" id="9643.ENSUAMP00000001068"/>
<feature type="domain" description="Ig-like" evidence="2">
    <location>
        <begin position="32"/>
        <end position="125"/>
    </location>
</feature>
<reference evidence="4" key="1">
    <citation type="submission" date="2016-06" db="EMBL/GenBank/DDBJ databases">
        <title>De novo assembly and RNA-Seq shows season-dependent expression and editing in black bear kidneys.</title>
        <authorList>
            <person name="Korstanje R."/>
            <person name="Srivastava A."/>
            <person name="Sarsani V.K."/>
            <person name="Sheehan S.M."/>
            <person name="Seger R.L."/>
            <person name="Barter M.E."/>
            <person name="Lindqvist C."/>
            <person name="Brody L.C."/>
            <person name="Mullikin J.C."/>
        </authorList>
    </citation>
    <scope>NUCLEOTIDE SEQUENCE [LARGE SCALE GENOMIC DNA]</scope>
</reference>
<dbReference type="PRINTS" id="PR01833">
    <property type="entry name" value="VEGFRECEPTR1"/>
</dbReference>
<evidence type="ECO:0000259" key="2">
    <source>
        <dbReference type="PROSITE" id="PS50835"/>
    </source>
</evidence>
<dbReference type="Ensembl" id="ENSUAMT00000001238.1">
    <property type="protein sequence ID" value="ENSUAMP00000001068.1"/>
    <property type="gene ID" value="ENSUAMG00000001036.1"/>
</dbReference>
<dbReference type="PANTHER" id="PTHR15360:SF5">
    <property type="entry name" value="PLATELET-DERIVED GROWTH FACTOR RECEPTOR-LIKE PROTEIN"/>
    <property type="match status" value="1"/>
</dbReference>
<dbReference type="InterPro" id="IPR009135">
    <property type="entry name" value="VEGFR1_rcpt"/>
</dbReference>
<proteinExistence type="predicted"/>
<dbReference type="PRINTS" id="PR01832">
    <property type="entry name" value="VEGFRECEPTOR"/>
</dbReference>
<protein>
    <recommendedName>
        <fullName evidence="2">Ig-like domain-containing protein</fullName>
    </recommendedName>
</protein>